<evidence type="ECO:0000313" key="2">
    <source>
        <dbReference type="Proteomes" id="UP000218615"/>
    </source>
</evidence>
<protein>
    <submittedName>
        <fullName evidence="1">Uncharacterized protein</fullName>
    </submittedName>
</protein>
<dbReference type="RefSeq" id="WP_096203378.1">
    <property type="nucleotide sequence ID" value="NZ_FZMP01000004.1"/>
</dbReference>
<dbReference type="AlphaFoldDB" id="A0A284VI86"/>
<keyword evidence="2" id="KW-1185">Reference proteome</keyword>
<name>A0A284VI86_9EURY</name>
<sequence>MQRLRPLILKSSKGGDRLVAGDWWISIVPAGGPPDYRRSSTDFAVGYQIITATLTGGEGSYIVTNSTISTDSSADAMKPGGYDMKIIVYLFKSTVLDKVIDVR</sequence>
<proteinExistence type="predicted"/>
<dbReference type="Proteomes" id="UP000218615">
    <property type="component" value="Unassembled WGS sequence"/>
</dbReference>
<evidence type="ECO:0000313" key="1">
    <source>
        <dbReference type="EMBL" id="SNQ58961.1"/>
    </source>
</evidence>
<organism evidence="1 2">
    <name type="scientific">Candidatus Methanoperedens nitratireducens</name>
    <dbReference type="NCBI Taxonomy" id="1392998"/>
    <lineage>
        <taxon>Archaea</taxon>
        <taxon>Methanobacteriati</taxon>
        <taxon>Methanobacteriota</taxon>
        <taxon>Stenosarchaea group</taxon>
        <taxon>Methanomicrobia</taxon>
        <taxon>Methanosarcinales</taxon>
        <taxon>ANME-2 cluster</taxon>
        <taxon>Candidatus Methanoperedentaceae</taxon>
        <taxon>Candidatus Methanoperedens</taxon>
    </lineage>
</organism>
<gene>
    <name evidence="1" type="ORF">MNV_1010018</name>
</gene>
<accession>A0A284VI86</accession>
<reference evidence="2" key="1">
    <citation type="submission" date="2017-06" db="EMBL/GenBank/DDBJ databases">
        <authorList>
            <person name="Cremers G."/>
        </authorList>
    </citation>
    <scope>NUCLEOTIDE SEQUENCE [LARGE SCALE GENOMIC DNA]</scope>
</reference>
<dbReference type="EMBL" id="FZMP01000004">
    <property type="protein sequence ID" value="SNQ58961.1"/>
    <property type="molecule type" value="Genomic_DNA"/>
</dbReference>